<accession>A0A9D9J388</accession>
<dbReference type="PANTHER" id="PTHR43673">
    <property type="entry name" value="NAD(P)H NITROREDUCTASE YDGI-RELATED"/>
    <property type="match status" value="1"/>
</dbReference>
<reference evidence="4" key="2">
    <citation type="journal article" date="2021" name="PeerJ">
        <title>Extensive microbial diversity within the chicken gut microbiome revealed by metagenomics and culture.</title>
        <authorList>
            <person name="Gilroy R."/>
            <person name="Ravi A."/>
            <person name="Getino M."/>
            <person name="Pursley I."/>
            <person name="Horton D.L."/>
            <person name="Alikhan N.F."/>
            <person name="Baker D."/>
            <person name="Gharbi K."/>
            <person name="Hall N."/>
            <person name="Watson M."/>
            <person name="Adriaenssens E.M."/>
            <person name="Foster-Nyarko E."/>
            <person name="Jarju S."/>
            <person name="Secka A."/>
            <person name="Antonio M."/>
            <person name="Oren A."/>
            <person name="Chaudhuri R.R."/>
            <person name="La Ragione R."/>
            <person name="Hildebrand F."/>
            <person name="Pallen M.J."/>
        </authorList>
    </citation>
    <scope>NUCLEOTIDE SEQUENCE</scope>
    <source>
        <strain evidence="4">B2-16538</strain>
    </source>
</reference>
<evidence type="ECO:0000256" key="2">
    <source>
        <dbReference type="ARBA" id="ARBA00023002"/>
    </source>
</evidence>
<gene>
    <name evidence="4" type="ORF">IAB78_01725</name>
</gene>
<dbReference type="AlphaFoldDB" id="A0A9D9J388"/>
<dbReference type="InterPro" id="IPR000415">
    <property type="entry name" value="Nitroreductase-like"/>
</dbReference>
<dbReference type="GO" id="GO:0016491">
    <property type="term" value="F:oxidoreductase activity"/>
    <property type="evidence" value="ECO:0007669"/>
    <property type="project" value="UniProtKB-KW"/>
</dbReference>
<dbReference type="PANTHER" id="PTHR43673:SF10">
    <property type="entry name" value="NADH DEHYDROGENASE_NAD(P)H NITROREDUCTASE XCC3605-RELATED"/>
    <property type="match status" value="1"/>
</dbReference>
<evidence type="ECO:0000313" key="5">
    <source>
        <dbReference type="Proteomes" id="UP000823750"/>
    </source>
</evidence>
<evidence type="ECO:0000313" key="4">
    <source>
        <dbReference type="EMBL" id="MBO8485127.1"/>
    </source>
</evidence>
<evidence type="ECO:0000256" key="1">
    <source>
        <dbReference type="ARBA" id="ARBA00007118"/>
    </source>
</evidence>
<dbReference type="Pfam" id="PF00881">
    <property type="entry name" value="Nitroreductase"/>
    <property type="match status" value="1"/>
</dbReference>
<dbReference type="InterPro" id="IPR029479">
    <property type="entry name" value="Nitroreductase"/>
</dbReference>
<dbReference type="Proteomes" id="UP000823750">
    <property type="component" value="Unassembled WGS sequence"/>
</dbReference>
<comment type="similarity">
    <text evidence="1">Belongs to the nitroreductase family.</text>
</comment>
<proteinExistence type="inferred from homology"/>
<reference evidence="4" key="1">
    <citation type="submission" date="2020-10" db="EMBL/GenBank/DDBJ databases">
        <authorList>
            <person name="Gilroy R."/>
        </authorList>
    </citation>
    <scope>NUCLEOTIDE SEQUENCE</scope>
    <source>
        <strain evidence="4">B2-16538</strain>
    </source>
</reference>
<protein>
    <submittedName>
        <fullName evidence="4">Nitroreductase family protein</fullName>
    </submittedName>
</protein>
<dbReference type="Gene3D" id="3.40.109.10">
    <property type="entry name" value="NADH Oxidase"/>
    <property type="match status" value="2"/>
</dbReference>
<organism evidence="4 5">
    <name type="scientific">Candidatus Cryptobacteroides excrementavium</name>
    <dbReference type="NCBI Taxonomy" id="2840759"/>
    <lineage>
        <taxon>Bacteria</taxon>
        <taxon>Pseudomonadati</taxon>
        <taxon>Bacteroidota</taxon>
        <taxon>Bacteroidia</taxon>
        <taxon>Bacteroidales</taxon>
        <taxon>Candidatus Cryptobacteroides</taxon>
    </lineage>
</organism>
<keyword evidence="2" id="KW-0560">Oxidoreductase</keyword>
<evidence type="ECO:0000259" key="3">
    <source>
        <dbReference type="Pfam" id="PF00881"/>
    </source>
</evidence>
<dbReference type="EMBL" id="JADILX010000029">
    <property type="protein sequence ID" value="MBO8485127.1"/>
    <property type="molecule type" value="Genomic_DNA"/>
</dbReference>
<name>A0A9D9J388_9BACT</name>
<feature type="domain" description="Nitroreductase" evidence="3">
    <location>
        <begin position="9"/>
        <end position="158"/>
    </location>
</feature>
<dbReference type="SUPFAM" id="SSF55469">
    <property type="entry name" value="FMN-dependent nitroreductase-like"/>
    <property type="match status" value="1"/>
</dbReference>
<sequence length="178" mass="19519">MNIDNILNARHSVRNFDSDRKISHETVVDVLSSVLLSPSWKNSQTPRYHVVESAEVFGHLLGALSPRNTENASGASVLVVSTFVKDVAGFNREGQPDNELGNGWGIYDAGLSNAILLMKAAESGIDSLVMGIRDAERIREILQIPEQECILSVIALGYRVSDPVRPARKSLGEIVKFY</sequence>
<comment type="caution">
    <text evidence="4">The sequence shown here is derived from an EMBL/GenBank/DDBJ whole genome shotgun (WGS) entry which is preliminary data.</text>
</comment>